<dbReference type="Pfam" id="PF03958">
    <property type="entry name" value="Secretin_N"/>
    <property type="match status" value="1"/>
</dbReference>
<dbReference type="STRING" id="39841.SAMN05660836_01626"/>
<evidence type="ECO:0000256" key="2">
    <source>
        <dbReference type="ARBA" id="ARBA00022448"/>
    </source>
</evidence>
<evidence type="ECO:0000256" key="6">
    <source>
        <dbReference type="ARBA" id="ARBA00023237"/>
    </source>
</evidence>
<evidence type="ECO:0000256" key="4">
    <source>
        <dbReference type="ARBA" id="ARBA00022729"/>
    </source>
</evidence>
<keyword evidence="5" id="KW-0472">Membrane</keyword>
<evidence type="ECO:0000256" key="3">
    <source>
        <dbReference type="ARBA" id="ARBA00022692"/>
    </source>
</evidence>
<dbReference type="Proteomes" id="UP000199611">
    <property type="component" value="Unassembled WGS sequence"/>
</dbReference>
<gene>
    <name evidence="10" type="ORF">SAMN05660836_01626</name>
</gene>
<dbReference type="PANTHER" id="PTHR30604">
    <property type="entry name" value="PROTEIN TRANSPORT PROTEIN HOFQ"/>
    <property type="match status" value="1"/>
</dbReference>
<keyword evidence="11" id="KW-1185">Reference proteome</keyword>
<feature type="domain" description="Secretin/TonB short N-terminal" evidence="9">
    <location>
        <begin position="224"/>
        <end position="272"/>
    </location>
</feature>
<dbReference type="InterPro" id="IPR001775">
    <property type="entry name" value="GspD/PilQ"/>
</dbReference>
<dbReference type="Gene3D" id="3.30.1370.130">
    <property type="match status" value="1"/>
</dbReference>
<sequence>MNHKRKGYYPAFVLVLLPLFLFSRPPASYPAAQGPRLLKIGAMEGDKFVQIELVASGEIGDLIFDGRADSSSLSIFIPNASFSAPKAWVRTGSEVLKRLKVQSTKGGVRITGQAEKPWTSSAVRKDGAHAYLRLYFDDNSDAPRVTIPAPAIPVASREQTFQQQPVAEMREEEIEKLLEQLGPVPGPGAVPGTEKQYLGAPISLDLVDADIKNVVRLIAEISGTNIVVDPQVQGRITMKVENVPWDQVLDMILEANDLGTKRQGNVIRITTKEKLQKEIELDQALAEAQLKLFEKRAELEAKKKDRGPIETAFIPIYYLVGVSAPGEVQTEKETTAITLAGTSVTTKETKKPLIVALLQPLLSEKGQMVYDSSRRMLIVRDYSSRIAEIRKVIAQLDRPPEQVKLELRIVEAITSFTKALGINWGFSYQNTGNHSFSPSFDINFPIDTVTSSLSFGWSLLKGQSIFNIDMAINASKELGKTKLLAAPVVYTMTNQEAKITQGTEIPVLEMTEYGELAVEYKDVILELTIVPSVTPDKRILMNIHARKQDIGQDRILAEAAGLKAVDILKKTLDTNVLVDDGTIVVIGGVLREDKRYTRRGTPGLERLPVFGWLFKSYEKDYQTEELLIFISPKIIELPAISTAAAYGESTR</sequence>
<dbReference type="EMBL" id="FOUU01000004">
    <property type="protein sequence ID" value="SFM82444.1"/>
    <property type="molecule type" value="Genomic_DNA"/>
</dbReference>
<dbReference type="RefSeq" id="WP_093394873.1">
    <property type="nucleotide sequence ID" value="NZ_FOUU01000004.1"/>
</dbReference>
<organism evidence="10 11">
    <name type="scientific">Thermodesulforhabdus norvegica</name>
    <dbReference type="NCBI Taxonomy" id="39841"/>
    <lineage>
        <taxon>Bacteria</taxon>
        <taxon>Pseudomonadati</taxon>
        <taxon>Thermodesulfobacteriota</taxon>
        <taxon>Syntrophobacteria</taxon>
        <taxon>Syntrophobacterales</taxon>
        <taxon>Thermodesulforhabdaceae</taxon>
        <taxon>Thermodesulforhabdus</taxon>
    </lineage>
</organism>
<keyword evidence="3" id="KW-0812">Transmembrane</keyword>
<dbReference type="GO" id="GO:0009306">
    <property type="term" value="P:protein secretion"/>
    <property type="evidence" value="ECO:0007669"/>
    <property type="project" value="InterPro"/>
</dbReference>
<comment type="subcellular location">
    <subcellularLocation>
        <location evidence="8">Cell outer membrane</location>
    </subcellularLocation>
    <subcellularLocation>
        <location evidence="1">Membrane</location>
    </subcellularLocation>
</comment>
<dbReference type="OrthoDB" id="9775455at2"/>
<dbReference type="GO" id="GO:0009279">
    <property type="term" value="C:cell outer membrane"/>
    <property type="evidence" value="ECO:0007669"/>
    <property type="project" value="UniProtKB-SubCell"/>
</dbReference>
<evidence type="ECO:0000256" key="8">
    <source>
        <dbReference type="RuleBase" id="RU004004"/>
    </source>
</evidence>
<comment type="similarity">
    <text evidence="7">Belongs to the bacterial secretin family.</text>
</comment>
<keyword evidence="4" id="KW-0732">Signal</keyword>
<dbReference type="PRINTS" id="PR00811">
    <property type="entry name" value="BCTERIALGSPD"/>
</dbReference>
<dbReference type="InterPro" id="IPR049371">
    <property type="entry name" value="GspD-like_N0"/>
</dbReference>
<keyword evidence="2 8" id="KW-0813">Transport</keyword>
<dbReference type="Pfam" id="PF21305">
    <property type="entry name" value="type_II_gspD_N0"/>
    <property type="match status" value="1"/>
</dbReference>
<protein>
    <submittedName>
        <fullName evidence="10">Type IV pilus assembly protein PilQ</fullName>
    </submittedName>
</protein>
<evidence type="ECO:0000313" key="11">
    <source>
        <dbReference type="Proteomes" id="UP000199611"/>
    </source>
</evidence>
<keyword evidence="6" id="KW-0998">Cell outer membrane</keyword>
<evidence type="ECO:0000259" key="9">
    <source>
        <dbReference type="SMART" id="SM00965"/>
    </source>
</evidence>
<evidence type="ECO:0000256" key="5">
    <source>
        <dbReference type="ARBA" id="ARBA00023136"/>
    </source>
</evidence>
<evidence type="ECO:0000256" key="1">
    <source>
        <dbReference type="ARBA" id="ARBA00004370"/>
    </source>
</evidence>
<proteinExistence type="inferred from homology"/>
<evidence type="ECO:0000313" key="10">
    <source>
        <dbReference type="EMBL" id="SFM82444.1"/>
    </source>
</evidence>
<dbReference type="Pfam" id="PF00263">
    <property type="entry name" value="Secretin"/>
    <property type="match status" value="1"/>
</dbReference>
<dbReference type="InterPro" id="IPR005644">
    <property type="entry name" value="NolW-like"/>
</dbReference>
<name>A0A1I4U083_9BACT</name>
<dbReference type="PANTHER" id="PTHR30604:SF1">
    <property type="entry name" value="DNA UTILIZATION PROTEIN HOFQ"/>
    <property type="match status" value="1"/>
</dbReference>
<dbReference type="InterPro" id="IPR011662">
    <property type="entry name" value="Secretin/TonB_short_N"/>
</dbReference>
<evidence type="ECO:0000256" key="7">
    <source>
        <dbReference type="RuleBase" id="RU004003"/>
    </source>
</evidence>
<dbReference type="InterPro" id="IPR051808">
    <property type="entry name" value="Type_IV_pilus_biogenesis"/>
</dbReference>
<dbReference type="Gene3D" id="3.30.1370.120">
    <property type="match status" value="1"/>
</dbReference>
<accession>A0A1I4U083</accession>
<dbReference type="SMART" id="SM00965">
    <property type="entry name" value="STN"/>
    <property type="match status" value="1"/>
</dbReference>
<dbReference type="InterPro" id="IPR004846">
    <property type="entry name" value="T2SS/T3SS_dom"/>
</dbReference>
<dbReference type="InterPro" id="IPR038591">
    <property type="entry name" value="NolW-like_sf"/>
</dbReference>
<dbReference type="AlphaFoldDB" id="A0A1I4U083"/>
<reference evidence="10 11" key="1">
    <citation type="submission" date="2016-10" db="EMBL/GenBank/DDBJ databases">
        <authorList>
            <person name="de Groot N.N."/>
        </authorList>
    </citation>
    <scope>NUCLEOTIDE SEQUENCE [LARGE SCALE GENOMIC DNA]</scope>
    <source>
        <strain evidence="10 11">DSM 9990</strain>
    </source>
</reference>